<evidence type="ECO:0000259" key="4">
    <source>
        <dbReference type="PROSITE" id="PS50956"/>
    </source>
</evidence>
<dbReference type="GO" id="GO:0043200">
    <property type="term" value="P:response to amino acid"/>
    <property type="evidence" value="ECO:0007669"/>
    <property type="project" value="TreeGrafter"/>
</dbReference>
<keyword evidence="2" id="KW-0238">DNA-binding</keyword>
<keyword evidence="3" id="KW-0804">Transcription</keyword>
<dbReference type="GO" id="GO:0005829">
    <property type="term" value="C:cytosol"/>
    <property type="evidence" value="ECO:0007669"/>
    <property type="project" value="TreeGrafter"/>
</dbReference>
<feature type="domain" description="HTH asnC-type" evidence="4">
    <location>
        <begin position="33"/>
        <end position="94"/>
    </location>
</feature>
<dbReference type="PANTHER" id="PTHR30154">
    <property type="entry name" value="LEUCINE-RESPONSIVE REGULATORY PROTEIN"/>
    <property type="match status" value="1"/>
</dbReference>
<dbReference type="EMBL" id="CP010784">
    <property type="protein sequence ID" value="ATF04702.1"/>
    <property type="molecule type" value="Genomic_DNA"/>
</dbReference>
<dbReference type="Gene3D" id="1.10.10.10">
    <property type="entry name" value="Winged helix-like DNA-binding domain superfamily/Winged helix DNA-binding domain"/>
    <property type="match status" value="1"/>
</dbReference>
<dbReference type="InterPro" id="IPR019888">
    <property type="entry name" value="Tscrpt_reg_AsnC-like"/>
</dbReference>
<dbReference type="InterPro" id="IPR036388">
    <property type="entry name" value="WH-like_DNA-bd_sf"/>
</dbReference>
<dbReference type="InterPro" id="IPR036390">
    <property type="entry name" value="WH_DNA-bd_sf"/>
</dbReference>
<dbReference type="AlphaFoldDB" id="A0AAC9Z6K2"/>
<dbReference type="Pfam" id="PF13412">
    <property type="entry name" value="HTH_24"/>
    <property type="match status" value="1"/>
</dbReference>
<organism evidence="5 6">
    <name type="scientific">Phaeobacter gallaeciensis</name>
    <dbReference type="NCBI Taxonomy" id="60890"/>
    <lineage>
        <taxon>Bacteria</taxon>
        <taxon>Pseudomonadati</taxon>
        <taxon>Pseudomonadota</taxon>
        <taxon>Alphaproteobacteria</taxon>
        <taxon>Rhodobacterales</taxon>
        <taxon>Roseobacteraceae</taxon>
        <taxon>Phaeobacter</taxon>
    </lineage>
</organism>
<gene>
    <name evidence="5" type="ORF">PhaeoP63_00600</name>
</gene>
<dbReference type="PANTHER" id="PTHR30154:SF34">
    <property type="entry name" value="TRANSCRIPTIONAL REGULATOR AZLB"/>
    <property type="match status" value="1"/>
</dbReference>
<dbReference type="InterPro" id="IPR011008">
    <property type="entry name" value="Dimeric_a/b-barrel"/>
</dbReference>
<accession>A0AAC9Z6K2</accession>
<protein>
    <submittedName>
        <fullName evidence="5">Transcriptional regulator, AsnC family</fullName>
    </submittedName>
</protein>
<evidence type="ECO:0000256" key="2">
    <source>
        <dbReference type="ARBA" id="ARBA00023125"/>
    </source>
</evidence>
<name>A0AAC9Z6K2_9RHOB</name>
<evidence type="ECO:0000256" key="1">
    <source>
        <dbReference type="ARBA" id="ARBA00023015"/>
    </source>
</evidence>
<dbReference type="InterPro" id="IPR000485">
    <property type="entry name" value="AsnC-type_HTH_dom"/>
</dbReference>
<dbReference type="Pfam" id="PF01037">
    <property type="entry name" value="AsnC_trans_reg"/>
    <property type="match status" value="1"/>
</dbReference>
<dbReference type="InterPro" id="IPR019887">
    <property type="entry name" value="Tscrpt_reg_AsnC/Lrp_C"/>
</dbReference>
<dbReference type="SUPFAM" id="SSF46785">
    <property type="entry name" value="Winged helix' DNA-binding domain"/>
    <property type="match status" value="1"/>
</dbReference>
<evidence type="ECO:0000256" key="3">
    <source>
        <dbReference type="ARBA" id="ARBA00023163"/>
    </source>
</evidence>
<dbReference type="PROSITE" id="PS00519">
    <property type="entry name" value="HTH_ASNC_1"/>
    <property type="match status" value="1"/>
</dbReference>
<dbReference type="PROSITE" id="PS50956">
    <property type="entry name" value="HTH_ASNC_2"/>
    <property type="match status" value="1"/>
</dbReference>
<reference evidence="5 6" key="1">
    <citation type="journal article" date="2017" name="Front. Microbiol.">
        <title>Phaeobacter piscinae sp. nov., a species of the Roseobacter group and potential aquaculture probiont.</title>
        <authorList>
            <person name="Sonnenschein E.C."/>
            <person name="Phippen C.B.W."/>
            <person name="Nielsen K.F."/>
            <person name="Mateiu R.V."/>
            <person name="Melchiorsen J."/>
            <person name="Gram L."/>
            <person name="Overmann J."/>
            <person name="Freese H.M."/>
        </authorList>
    </citation>
    <scope>NUCLEOTIDE SEQUENCE [LARGE SCALE GENOMIC DNA]</scope>
    <source>
        <strain evidence="5 6">P63</strain>
    </source>
</reference>
<dbReference type="Proteomes" id="UP000217545">
    <property type="component" value="Chromosome"/>
</dbReference>
<dbReference type="PRINTS" id="PR00033">
    <property type="entry name" value="HTHASNC"/>
</dbReference>
<proteinExistence type="predicted"/>
<sequence length="182" mass="20666">MSLTTGFGFEMMDRCAKIAHRHGMGKENLSQGLDSYDLAILRILQQDCTKPQRQIGEIVNLSTASVQRRIRRMEADGVISTQAAQIEPKTVGLPLTILVEVELRAETAGRIDDIKRSFQDAPEIQQCYYVTGEVDFVLVVIVGDMSEYEALTQRLFFPNDNIRKFRTFVTMDRTKSTMQLNI</sequence>
<dbReference type="SMART" id="SM00344">
    <property type="entry name" value="HTH_ASNC"/>
    <property type="match status" value="1"/>
</dbReference>
<dbReference type="GO" id="GO:0043565">
    <property type="term" value="F:sequence-specific DNA binding"/>
    <property type="evidence" value="ECO:0007669"/>
    <property type="project" value="InterPro"/>
</dbReference>
<keyword evidence="1" id="KW-0805">Transcription regulation</keyword>
<dbReference type="SUPFAM" id="SSF54909">
    <property type="entry name" value="Dimeric alpha+beta barrel"/>
    <property type="match status" value="1"/>
</dbReference>
<dbReference type="Gene3D" id="3.30.70.920">
    <property type="match status" value="1"/>
</dbReference>
<dbReference type="InterPro" id="IPR019885">
    <property type="entry name" value="Tscrpt_reg_HTH_AsnC-type_CS"/>
</dbReference>
<evidence type="ECO:0000313" key="5">
    <source>
        <dbReference type="EMBL" id="ATF04702.1"/>
    </source>
</evidence>
<evidence type="ECO:0000313" key="6">
    <source>
        <dbReference type="Proteomes" id="UP000217545"/>
    </source>
</evidence>